<proteinExistence type="predicted"/>
<dbReference type="InterPro" id="IPR035979">
    <property type="entry name" value="RBD_domain_sf"/>
</dbReference>
<keyword evidence="2" id="KW-1185">Reference proteome</keyword>
<dbReference type="SUPFAM" id="SSF54928">
    <property type="entry name" value="RNA-binding domain, RBD"/>
    <property type="match status" value="1"/>
</dbReference>
<gene>
    <name evidence="1" type="ORF">DY000_02057750</name>
</gene>
<evidence type="ECO:0008006" key="3">
    <source>
        <dbReference type="Google" id="ProtNLM"/>
    </source>
</evidence>
<name>A0ABQ7AE74_BRACR</name>
<evidence type="ECO:0000313" key="2">
    <source>
        <dbReference type="Proteomes" id="UP000266723"/>
    </source>
</evidence>
<dbReference type="InterPro" id="IPR012677">
    <property type="entry name" value="Nucleotide-bd_a/b_plait_sf"/>
</dbReference>
<comment type="caution">
    <text evidence="1">The sequence shown here is derived from an EMBL/GenBank/DDBJ whole genome shotgun (WGS) entry which is preliminary data.</text>
</comment>
<dbReference type="Gene3D" id="3.30.70.330">
    <property type="match status" value="1"/>
</dbReference>
<dbReference type="Proteomes" id="UP000266723">
    <property type="component" value="Unassembled WGS sequence"/>
</dbReference>
<dbReference type="EMBL" id="QGKV02002055">
    <property type="protein sequence ID" value="KAF3495980.1"/>
    <property type="molecule type" value="Genomic_DNA"/>
</dbReference>
<organism evidence="1 2">
    <name type="scientific">Brassica cretica</name>
    <name type="common">Mustard</name>
    <dbReference type="NCBI Taxonomy" id="69181"/>
    <lineage>
        <taxon>Eukaryota</taxon>
        <taxon>Viridiplantae</taxon>
        <taxon>Streptophyta</taxon>
        <taxon>Embryophyta</taxon>
        <taxon>Tracheophyta</taxon>
        <taxon>Spermatophyta</taxon>
        <taxon>Magnoliopsida</taxon>
        <taxon>eudicotyledons</taxon>
        <taxon>Gunneridae</taxon>
        <taxon>Pentapetalae</taxon>
        <taxon>rosids</taxon>
        <taxon>malvids</taxon>
        <taxon>Brassicales</taxon>
        <taxon>Brassicaceae</taxon>
        <taxon>Brassiceae</taxon>
        <taxon>Brassica</taxon>
    </lineage>
</organism>
<sequence length="278" mass="30848">MDKSTIKGLESKGSDAEIRESRIVVEGYDTSLPREDVEKALRNHFASCGNIIHVYVPINDESDIPHRFSFIYVNGEDEQKALRLNGSDMGGGILQIYAYPFHENYLDDVLATMKEGPGHRLQRTLEVTGYDPSLSMDDVESKMCKHFSPASAFAYRTCGGLKSTALVYVLGEDAVQMALELSGRSVDGMNIVVTQVLPRKPIKCGYYTNPFDGFYKVAELKGVSEYEIQASSRCGGLGEEVRWNFLCVGDEGRGGGEWREGRWSQARIKPCSNFCVGP</sequence>
<accession>A0ABQ7AE74</accession>
<reference evidence="1 2" key="1">
    <citation type="journal article" date="2020" name="BMC Genomics">
        <title>Intraspecific diversification of the crop wild relative Brassica cretica Lam. using demographic model selection.</title>
        <authorList>
            <person name="Kioukis A."/>
            <person name="Michalopoulou V.A."/>
            <person name="Briers L."/>
            <person name="Pirintsos S."/>
            <person name="Studholme D.J."/>
            <person name="Pavlidis P."/>
            <person name="Sarris P.F."/>
        </authorList>
    </citation>
    <scope>NUCLEOTIDE SEQUENCE [LARGE SCALE GENOMIC DNA]</scope>
    <source>
        <strain evidence="2">cv. PFS-1207/04</strain>
    </source>
</reference>
<protein>
    <recommendedName>
        <fullName evidence="3">RRM domain-containing protein</fullName>
    </recommendedName>
</protein>
<evidence type="ECO:0000313" key="1">
    <source>
        <dbReference type="EMBL" id="KAF3495980.1"/>
    </source>
</evidence>